<dbReference type="CDD" id="cd00093">
    <property type="entry name" value="HTH_XRE"/>
    <property type="match status" value="1"/>
</dbReference>
<dbReference type="EMBL" id="LN899827">
    <property type="protein sequence ID" value="CUV44891.1"/>
    <property type="molecule type" value="Genomic_DNA"/>
</dbReference>
<gene>
    <name evidence="2" type="ORF">TO10_v1_200030</name>
</gene>
<name>A0A0S4WDM2_RALSL</name>
<dbReference type="InterPro" id="IPR001387">
    <property type="entry name" value="Cro/C1-type_HTH"/>
</dbReference>
<dbReference type="SMART" id="SM00530">
    <property type="entry name" value="HTH_XRE"/>
    <property type="match status" value="1"/>
</dbReference>
<feature type="domain" description="HTH cro/C1-type" evidence="1">
    <location>
        <begin position="23"/>
        <end position="77"/>
    </location>
</feature>
<organism evidence="2">
    <name type="scientific">Ralstonia solanacearum</name>
    <name type="common">Pseudomonas solanacearum</name>
    <dbReference type="NCBI Taxonomy" id="305"/>
    <lineage>
        <taxon>Bacteria</taxon>
        <taxon>Pseudomonadati</taxon>
        <taxon>Pseudomonadota</taxon>
        <taxon>Betaproteobacteria</taxon>
        <taxon>Burkholderiales</taxon>
        <taxon>Burkholderiaceae</taxon>
        <taxon>Ralstonia</taxon>
        <taxon>Ralstonia solanacearum species complex</taxon>
    </lineage>
</organism>
<evidence type="ECO:0000259" key="1">
    <source>
        <dbReference type="SMART" id="SM00530"/>
    </source>
</evidence>
<accession>A0A0S4WDM2</accession>
<evidence type="ECO:0000313" key="2">
    <source>
        <dbReference type="EMBL" id="CUV44891.1"/>
    </source>
</evidence>
<dbReference type="SUPFAM" id="SSF47413">
    <property type="entry name" value="lambda repressor-like DNA-binding domains"/>
    <property type="match status" value="1"/>
</dbReference>
<dbReference type="GO" id="GO:0003677">
    <property type="term" value="F:DNA binding"/>
    <property type="evidence" value="ECO:0007669"/>
    <property type="project" value="InterPro"/>
</dbReference>
<dbReference type="Gene3D" id="1.10.260.40">
    <property type="entry name" value="lambda repressor-like DNA-binding domains"/>
    <property type="match status" value="1"/>
</dbReference>
<dbReference type="InterPro" id="IPR010982">
    <property type="entry name" value="Lambda_DNA-bd_dom_sf"/>
</dbReference>
<sequence length="289" mass="31549">MLTPSPATTSLPLAINLQTLGQLVESRRSALGLSLVEAAYGAKVSPSVLVRLEAGKPVRTDSLFKVLTALGLPMLVMPKDSAIEALWALGHKVHWDSVVRTLSPASEPKTSPALVLDRTTPTILLDYDGTLHAGQALLNDDGRITLDSGRQLFEFASLLIEMLRPYPTVEIVLTTSWLQTLSVDAVISYLPPELAQRVVDTTKDIKPRLSYEHSGAGRTDVIVSYAYGKRLKNWLAIDDSAYGASKFGREPGELTDHFLLLDSARGISDELAQERIQQWLVRVHGAENA</sequence>
<proteinExistence type="predicted"/>
<dbReference type="Pfam" id="PF18143">
    <property type="entry name" value="HAD_SAK_2"/>
    <property type="match status" value="1"/>
</dbReference>
<dbReference type="AlphaFoldDB" id="A0A0S4WDM2"/>
<reference evidence="2" key="1">
    <citation type="submission" date="2015-10" db="EMBL/GenBank/DDBJ databases">
        <authorList>
            <person name="Gilbert D.G."/>
        </authorList>
    </citation>
    <scope>NUCLEOTIDE SEQUENCE</scope>
    <source>
        <strain evidence="2">Phyl III-seqv23</strain>
    </source>
</reference>
<protein>
    <recommendedName>
        <fullName evidence="1">HTH cro/C1-type domain-containing protein</fullName>
    </recommendedName>
</protein>